<reference evidence="1 2" key="1">
    <citation type="journal article" date="2019" name="Nat. Ecol. Evol.">
        <title>Megaphylogeny resolves global patterns of mushroom evolution.</title>
        <authorList>
            <person name="Varga T."/>
            <person name="Krizsan K."/>
            <person name="Foldi C."/>
            <person name="Dima B."/>
            <person name="Sanchez-Garcia M."/>
            <person name="Sanchez-Ramirez S."/>
            <person name="Szollosi G.J."/>
            <person name="Szarkandi J.G."/>
            <person name="Papp V."/>
            <person name="Albert L."/>
            <person name="Andreopoulos W."/>
            <person name="Angelini C."/>
            <person name="Antonin V."/>
            <person name="Barry K.W."/>
            <person name="Bougher N.L."/>
            <person name="Buchanan P."/>
            <person name="Buyck B."/>
            <person name="Bense V."/>
            <person name="Catcheside P."/>
            <person name="Chovatia M."/>
            <person name="Cooper J."/>
            <person name="Damon W."/>
            <person name="Desjardin D."/>
            <person name="Finy P."/>
            <person name="Geml J."/>
            <person name="Haridas S."/>
            <person name="Hughes K."/>
            <person name="Justo A."/>
            <person name="Karasinski D."/>
            <person name="Kautmanova I."/>
            <person name="Kiss B."/>
            <person name="Kocsube S."/>
            <person name="Kotiranta H."/>
            <person name="LaButti K.M."/>
            <person name="Lechner B.E."/>
            <person name="Liimatainen K."/>
            <person name="Lipzen A."/>
            <person name="Lukacs Z."/>
            <person name="Mihaltcheva S."/>
            <person name="Morgado L.N."/>
            <person name="Niskanen T."/>
            <person name="Noordeloos M.E."/>
            <person name="Ohm R.A."/>
            <person name="Ortiz-Santana B."/>
            <person name="Ovrebo C."/>
            <person name="Racz N."/>
            <person name="Riley R."/>
            <person name="Savchenko A."/>
            <person name="Shiryaev A."/>
            <person name="Soop K."/>
            <person name="Spirin V."/>
            <person name="Szebenyi C."/>
            <person name="Tomsovsky M."/>
            <person name="Tulloss R.E."/>
            <person name="Uehling J."/>
            <person name="Grigoriev I.V."/>
            <person name="Vagvolgyi C."/>
            <person name="Papp T."/>
            <person name="Martin F.M."/>
            <person name="Miettinen O."/>
            <person name="Hibbett D.S."/>
            <person name="Nagy L.G."/>
        </authorList>
    </citation>
    <scope>NUCLEOTIDE SEQUENCE [LARGE SCALE GENOMIC DNA]</scope>
    <source>
        <strain evidence="1 2">FP101781</strain>
    </source>
</reference>
<dbReference type="AlphaFoldDB" id="A0A4Y7TSD8"/>
<protein>
    <submittedName>
        <fullName evidence="1">Uncharacterized protein</fullName>
    </submittedName>
</protein>
<accession>A0A4Y7TSD8</accession>
<gene>
    <name evidence="1" type="ORF">FA13DRAFT_1088258</name>
</gene>
<evidence type="ECO:0000313" key="1">
    <source>
        <dbReference type="EMBL" id="TEB36844.1"/>
    </source>
</evidence>
<proteinExistence type="predicted"/>
<keyword evidence="2" id="KW-1185">Reference proteome</keyword>
<organism evidence="1 2">
    <name type="scientific">Coprinellus micaceus</name>
    <name type="common">Glistening ink-cap mushroom</name>
    <name type="synonym">Coprinus micaceus</name>
    <dbReference type="NCBI Taxonomy" id="71717"/>
    <lineage>
        <taxon>Eukaryota</taxon>
        <taxon>Fungi</taxon>
        <taxon>Dikarya</taxon>
        <taxon>Basidiomycota</taxon>
        <taxon>Agaricomycotina</taxon>
        <taxon>Agaricomycetes</taxon>
        <taxon>Agaricomycetidae</taxon>
        <taxon>Agaricales</taxon>
        <taxon>Agaricineae</taxon>
        <taxon>Psathyrellaceae</taxon>
        <taxon>Coprinellus</taxon>
    </lineage>
</organism>
<sequence>MKKKHRGFRRSRQETGWLQSPGHWLGRRFNGSLFTSCLKSELIATLRTRYRDAVSTVFNTQYPPNPIEYNALSADQTLQMRTCS</sequence>
<evidence type="ECO:0000313" key="2">
    <source>
        <dbReference type="Proteomes" id="UP000298030"/>
    </source>
</evidence>
<dbReference type="EMBL" id="QPFP01000005">
    <property type="protein sequence ID" value="TEB36844.1"/>
    <property type="molecule type" value="Genomic_DNA"/>
</dbReference>
<name>A0A4Y7TSD8_COPMI</name>
<dbReference type="Proteomes" id="UP000298030">
    <property type="component" value="Unassembled WGS sequence"/>
</dbReference>
<comment type="caution">
    <text evidence="1">The sequence shown here is derived from an EMBL/GenBank/DDBJ whole genome shotgun (WGS) entry which is preliminary data.</text>
</comment>